<dbReference type="GO" id="GO:0005576">
    <property type="term" value="C:extracellular region"/>
    <property type="evidence" value="ECO:0007669"/>
    <property type="project" value="UniProtKB-SubCell"/>
</dbReference>
<protein>
    <submittedName>
        <fullName evidence="5">Polysaccharide deacetylase</fullName>
    </submittedName>
</protein>
<dbReference type="InterPro" id="IPR002509">
    <property type="entry name" value="NODB_dom"/>
</dbReference>
<keyword evidence="2 3" id="KW-0732">Signal</keyword>
<evidence type="ECO:0000313" key="6">
    <source>
        <dbReference type="Proteomes" id="UP000240708"/>
    </source>
</evidence>
<dbReference type="PANTHER" id="PTHR34216:SF3">
    <property type="entry name" value="POLY-BETA-1,6-N-ACETYL-D-GLUCOSAMINE N-DEACETYLASE"/>
    <property type="match status" value="1"/>
</dbReference>
<name>A0A2P8EDC6_9BACT</name>
<feature type="signal peptide" evidence="3">
    <location>
        <begin position="1"/>
        <end position="18"/>
    </location>
</feature>
<sequence>MKSFIQLFLIMLFPFTLAAQELKFSTEILKWPNGKKAAISMTYDDGTYNQFKIALPIMEEFDMRGTFYINTGEIPGHKQEARFLGRNPMEIISETAQIPTSEENLFERASLIRFLDMPGAVSYHDRAGAAFEQGRKETAFQLIDEGFAKAREWNVTKLKAPQIIDGPMIGWEELKTYAARGHEFGVHTISHPRLAVLDEENLLFELEKCAEDIERELGRKFLFSAECPFGTENERVMEYALHLFPATRNRMPETWLEEINRSGRFDPKNDYGTEYVQWQRGPLSQTSPELMNSWVDDILTRDDTWLVLVFHGIEGIGWEAIPESRIKDYFQYIASKSEDLWVSTFADVTKYLRQRMSSKIQLKASPGSLEISLQSNLDPYWYDQVLYLKTYLPDSWTNVQILQGGELSGFELGKDVNGKFVSYPYFPQKGNVIIHSQ</sequence>
<comment type="subcellular location">
    <subcellularLocation>
        <location evidence="1">Secreted</location>
    </subcellularLocation>
</comment>
<evidence type="ECO:0000256" key="1">
    <source>
        <dbReference type="ARBA" id="ARBA00004613"/>
    </source>
</evidence>
<dbReference type="CDD" id="cd10918">
    <property type="entry name" value="CE4_NodB_like_5s_6s"/>
    <property type="match status" value="1"/>
</dbReference>
<dbReference type="InterPro" id="IPR051398">
    <property type="entry name" value="Polysacch_Deacetylase"/>
</dbReference>
<evidence type="ECO:0000256" key="2">
    <source>
        <dbReference type="ARBA" id="ARBA00022729"/>
    </source>
</evidence>
<proteinExistence type="predicted"/>
<dbReference type="AlphaFoldDB" id="A0A2P8EDC6"/>
<dbReference type="Pfam" id="PF01522">
    <property type="entry name" value="Polysacc_deac_1"/>
    <property type="match status" value="2"/>
</dbReference>
<organism evidence="5 6">
    <name type="scientific">Cecembia rubra</name>
    <dbReference type="NCBI Taxonomy" id="1485585"/>
    <lineage>
        <taxon>Bacteria</taxon>
        <taxon>Pseudomonadati</taxon>
        <taxon>Bacteroidota</taxon>
        <taxon>Cytophagia</taxon>
        <taxon>Cytophagales</taxon>
        <taxon>Cyclobacteriaceae</taxon>
        <taxon>Cecembia</taxon>
    </lineage>
</organism>
<dbReference type="SUPFAM" id="SSF88713">
    <property type="entry name" value="Glycoside hydrolase/deacetylase"/>
    <property type="match status" value="1"/>
</dbReference>
<keyword evidence="6" id="KW-1185">Reference proteome</keyword>
<dbReference type="EMBL" id="PYGF01000001">
    <property type="protein sequence ID" value="PSL07448.1"/>
    <property type="molecule type" value="Genomic_DNA"/>
</dbReference>
<feature type="domain" description="NodB homology" evidence="4">
    <location>
        <begin position="162"/>
        <end position="240"/>
    </location>
</feature>
<comment type="caution">
    <text evidence="5">The sequence shown here is derived from an EMBL/GenBank/DDBJ whole genome shotgun (WGS) entry which is preliminary data.</text>
</comment>
<dbReference type="GO" id="GO:0016810">
    <property type="term" value="F:hydrolase activity, acting on carbon-nitrogen (but not peptide) bonds"/>
    <property type="evidence" value="ECO:0007669"/>
    <property type="project" value="InterPro"/>
</dbReference>
<dbReference type="InterPro" id="IPR011330">
    <property type="entry name" value="Glyco_hydro/deAcase_b/a-brl"/>
</dbReference>
<reference evidence="5 6" key="1">
    <citation type="submission" date="2018-03" db="EMBL/GenBank/DDBJ databases">
        <title>Genomic Encyclopedia of Archaeal and Bacterial Type Strains, Phase II (KMG-II): from individual species to whole genera.</title>
        <authorList>
            <person name="Goeker M."/>
        </authorList>
    </citation>
    <scope>NUCLEOTIDE SEQUENCE [LARGE SCALE GENOMIC DNA]</scope>
    <source>
        <strain evidence="5 6">DSM 28057</strain>
    </source>
</reference>
<dbReference type="Proteomes" id="UP000240708">
    <property type="component" value="Unassembled WGS sequence"/>
</dbReference>
<gene>
    <name evidence="5" type="ORF">CLV48_101378</name>
</gene>
<evidence type="ECO:0000313" key="5">
    <source>
        <dbReference type="EMBL" id="PSL07448.1"/>
    </source>
</evidence>
<accession>A0A2P8EDC6</accession>
<feature type="chain" id="PRO_5015172288" evidence="3">
    <location>
        <begin position="19"/>
        <end position="437"/>
    </location>
</feature>
<dbReference type="Gene3D" id="3.20.20.370">
    <property type="entry name" value="Glycoside hydrolase/deacetylase"/>
    <property type="match status" value="1"/>
</dbReference>
<dbReference type="PANTHER" id="PTHR34216">
    <property type="match status" value="1"/>
</dbReference>
<dbReference type="GO" id="GO:0005975">
    <property type="term" value="P:carbohydrate metabolic process"/>
    <property type="evidence" value="ECO:0007669"/>
    <property type="project" value="InterPro"/>
</dbReference>
<dbReference type="RefSeq" id="WP_211299876.1">
    <property type="nucleotide sequence ID" value="NZ_PYGF01000001.1"/>
</dbReference>
<evidence type="ECO:0000256" key="3">
    <source>
        <dbReference type="SAM" id="SignalP"/>
    </source>
</evidence>
<evidence type="ECO:0000259" key="4">
    <source>
        <dbReference type="Pfam" id="PF01522"/>
    </source>
</evidence>
<feature type="domain" description="NodB homology" evidence="4">
    <location>
        <begin position="34"/>
        <end position="99"/>
    </location>
</feature>